<evidence type="ECO:0000256" key="1">
    <source>
        <dbReference type="ARBA" id="ARBA00009820"/>
    </source>
</evidence>
<protein>
    <submittedName>
        <fullName evidence="5">DNA-binding winged helix-turn-helix (WHTH) protein/Tol biopolymer transport system component</fullName>
    </submittedName>
</protein>
<dbReference type="Gene3D" id="1.10.10.10">
    <property type="entry name" value="Winged helix-like DNA-binding domain superfamily/Winged helix DNA-binding domain"/>
    <property type="match status" value="1"/>
</dbReference>
<dbReference type="InterPro" id="IPR011659">
    <property type="entry name" value="WD40"/>
</dbReference>
<dbReference type="InterPro" id="IPR001867">
    <property type="entry name" value="OmpR/PhoB-type_DNA-bd"/>
</dbReference>
<keyword evidence="2 3" id="KW-0238">DNA-binding</keyword>
<dbReference type="Pfam" id="PF07676">
    <property type="entry name" value="PD40"/>
    <property type="match status" value="1"/>
</dbReference>
<sequence length="708" mass="80078">MNAHQETSFMLGEVKVSPSHNTLWAHNQSIKLQPKAMEVLHYLARNQSRVISNEELIEQLWEGRVVTHGSVQKSINALRSALCELIGDQELIAHYSKRGYQLMVEPQFLAHALTDTTNEPSAVATQASNTHNLWQWRVAGAALVVLVAIAILYKTINWNTLYLPHNHQTDFHTTQGYTNETGHERSATPHPDNRHLAYIREKLLTDKLTETESEIVIRNAEGQDWRIANSNGNWFKLAWSPTGNNLVAIEVKRRDGLPLGTQFYQPSNYLYSFHIFTLDLTQERLLEKQQLSQWQGQIFSVTWWDENTLEIVAKQGPNSGNGRYRYSILDQQLALLDEVEGAANPVASAVLNQKTAIASRYKNKIQIDFLNAQQERISRVKLEVTAADITWIPDGSGVLIYAEEERKLIAVYLDGKQTPIPLADNKDKIFSRPHYSADGNGIFYTEEKRSSNILLVALDGAKTRLTENTDFNYAASFSPNGEKVVYASVRNNQIHLWLVENGQERQLTTQPAPKKVDSIIWSDDGEHIVFNADNQIYHHNLLTHKTALLLSGTDTIEPIAYFPTINRLFALKHNGEIRNLWRIEGEQWKQLTFGAVGSAIEYGGDIYFQYVSENGLWALRGKNDTLERVTANLDEYSKLLKAGNKGIYFMSGGVCQESDIYYLDYAAASKSTFLIQESSAVSTTSFNIDKGLLQTECYLPEANIVLLK</sequence>
<organism evidence="5 6">
    <name type="scientific">Cellvibrio fibrivorans</name>
    <dbReference type="NCBI Taxonomy" id="126350"/>
    <lineage>
        <taxon>Bacteria</taxon>
        <taxon>Pseudomonadati</taxon>
        <taxon>Pseudomonadota</taxon>
        <taxon>Gammaproteobacteria</taxon>
        <taxon>Cellvibrionales</taxon>
        <taxon>Cellvibrionaceae</taxon>
        <taxon>Cellvibrio</taxon>
    </lineage>
</organism>
<dbReference type="SUPFAM" id="SSF69304">
    <property type="entry name" value="Tricorn protease N-terminal domain"/>
    <property type="match status" value="1"/>
</dbReference>
<feature type="DNA-binding region" description="OmpR/PhoB-type" evidence="3">
    <location>
        <begin position="6"/>
        <end position="104"/>
    </location>
</feature>
<proteinExistence type="inferred from homology"/>
<dbReference type="Pfam" id="PF00486">
    <property type="entry name" value="Trans_reg_C"/>
    <property type="match status" value="1"/>
</dbReference>
<dbReference type="PANTHER" id="PTHR36842">
    <property type="entry name" value="PROTEIN TOLB HOMOLOG"/>
    <property type="match status" value="1"/>
</dbReference>
<gene>
    <name evidence="5" type="ORF">J2X05_002111</name>
</gene>
<dbReference type="InterPro" id="IPR011042">
    <property type="entry name" value="6-blade_b-propeller_TolB-like"/>
</dbReference>
<dbReference type="RefSeq" id="WP_310072136.1">
    <property type="nucleotide sequence ID" value="NZ_JAVDVX010000003.1"/>
</dbReference>
<dbReference type="EMBL" id="JAVDVX010000003">
    <property type="protein sequence ID" value="MDR7090089.1"/>
    <property type="molecule type" value="Genomic_DNA"/>
</dbReference>
<comment type="similarity">
    <text evidence="1">Belongs to the TolB family.</text>
</comment>
<dbReference type="SUPFAM" id="SSF82171">
    <property type="entry name" value="DPP6 N-terminal domain-like"/>
    <property type="match status" value="1"/>
</dbReference>
<evidence type="ECO:0000259" key="4">
    <source>
        <dbReference type="PROSITE" id="PS51755"/>
    </source>
</evidence>
<dbReference type="PROSITE" id="PS51755">
    <property type="entry name" value="OMPR_PHOB"/>
    <property type="match status" value="1"/>
</dbReference>
<evidence type="ECO:0000256" key="3">
    <source>
        <dbReference type="PROSITE-ProRule" id="PRU01091"/>
    </source>
</evidence>
<keyword evidence="6" id="KW-1185">Reference proteome</keyword>
<feature type="domain" description="OmpR/PhoB-type" evidence="4">
    <location>
        <begin position="6"/>
        <end position="104"/>
    </location>
</feature>
<dbReference type="SMART" id="SM00862">
    <property type="entry name" value="Trans_reg_C"/>
    <property type="match status" value="1"/>
</dbReference>
<dbReference type="GO" id="GO:0003677">
    <property type="term" value="F:DNA binding"/>
    <property type="evidence" value="ECO:0007669"/>
    <property type="project" value="UniProtKB-KW"/>
</dbReference>
<dbReference type="Proteomes" id="UP001253595">
    <property type="component" value="Unassembled WGS sequence"/>
</dbReference>
<dbReference type="SUPFAM" id="SSF46894">
    <property type="entry name" value="C-terminal effector domain of the bipartite response regulators"/>
    <property type="match status" value="1"/>
</dbReference>
<dbReference type="Gene3D" id="2.120.10.30">
    <property type="entry name" value="TolB, C-terminal domain"/>
    <property type="match status" value="1"/>
</dbReference>
<dbReference type="InterPro" id="IPR016032">
    <property type="entry name" value="Sig_transdc_resp-reg_C-effctor"/>
</dbReference>
<comment type="caution">
    <text evidence="5">The sequence shown here is derived from an EMBL/GenBank/DDBJ whole genome shotgun (WGS) entry which is preliminary data.</text>
</comment>
<dbReference type="CDD" id="cd00383">
    <property type="entry name" value="trans_reg_C"/>
    <property type="match status" value="1"/>
</dbReference>
<reference evidence="5 6" key="1">
    <citation type="submission" date="2023-07" db="EMBL/GenBank/DDBJ databases">
        <title>Sorghum-associated microbial communities from plants grown in Nebraska, USA.</title>
        <authorList>
            <person name="Schachtman D."/>
        </authorList>
    </citation>
    <scope>NUCLEOTIDE SEQUENCE [LARGE SCALE GENOMIC DNA]</scope>
    <source>
        <strain evidence="5 6">BE190</strain>
    </source>
</reference>
<evidence type="ECO:0000313" key="5">
    <source>
        <dbReference type="EMBL" id="MDR7090089.1"/>
    </source>
</evidence>
<dbReference type="InterPro" id="IPR036388">
    <property type="entry name" value="WH-like_DNA-bd_sf"/>
</dbReference>
<evidence type="ECO:0000256" key="2">
    <source>
        <dbReference type="ARBA" id="ARBA00023125"/>
    </source>
</evidence>
<evidence type="ECO:0000313" key="6">
    <source>
        <dbReference type="Proteomes" id="UP001253595"/>
    </source>
</evidence>
<name>A0ABU1UY20_9GAMM</name>
<accession>A0ABU1UY20</accession>
<dbReference type="PANTHER" id="PTHR36842:SF1">
    <property type="entry name" value="PROTEIN TOLB"/>
    <property type="match status" value="1"/>
</dbReference>